<dbReference type="EMBL" id="MU275927">
    <property type="protein sequence ID" value="KAI0046368.1"/>
    <property type="molecule type" value="Genomic_DNA"/>
</dbReference>
<sequence length="186" mass="20246">MDQCCSAQPKAHHSTLSAHTRSVLVLSETEPAGVLFIATRDGTYRSVHEQAAATPAGEQARARASRGTMLVDFLEDPSPALHASFTEVAWITVKPHAAAQRSALERHLDVLATGMRIWAQETGQRMPHAWGSVIGARDRYVALTGWPEGELCARRSQSPAFMALMAEVEELAVVDVVHARFVHEGL</sequence>
<reference evidence="1" key="1">
    <citation type="submission" date="2021-02" db="EMBL/GenBank/DDBJ databases">
        <authorList>
            <consortium name="DOE Joint Genome Institute"/>
            <person name="Ahrendt S."/>
            <person name="Looney B.P."/>
            <person name="Miyauchi S."/>
            <person name="Morin E."/>
            <person name="Drula E."/>
            <person name="Courty P.E."/>
            <person name="Chicoki N."/>
            <person name="Fauchery L."/>
            <person name="Kohler A."/>
            <person name="Kuo A."/>
            <person name="Labutti K."/>
            <person name="Pangilinan J."/>
            <person name="Lipzen A."/>
            <person name="Riley R."/>
            <person name="Andreopoulos W."/>
            <person name="He G."/>
            <person name="Johnson J."/>
            <person name="Barry K.W."/>
            <person name="Grigoriev I.V."/>
            <person name="Nagy L."/>
            <person name="Hibbett D."/>
            <person name="Henrissat B."/>
            <person name="Matheny P.B."/>
            <person name="Labbe J."/>
            <person name="Martin F."/>
        </authorList>
    </citation>
    <scope>NUCLEOTIDE SEQUENCE</scope>
    <source>
        <strain evidence="1">FP105234-sp</strain>
    </source>
</reference>
<evidence type="ECO:0000313" key="1">
    <source>
        <dbReference type="EMBL" id="KAI0046368.1"/>
    </source>
</evidence>
<name>A0ACB8RQJ1_9AGAM</name>
<evidence type="ECO:0000313" key="2">
    <source>
        <dbReference type="Proteomes" id="UP000814033"/>
    </source>
</evidence>
<gene>
    <name evidence="1" type="ORF">FA95DRAFT_1573200</name>
</gene>
<accession>A0ACB8RQJ1</accession>
<keyword evidence="2" id="KW-1185">Reference proteome</keyword>
<comment type="caution">
    <text evidence="1">The sequence shown here is derived from an EMBL/GenBank/DDBJ whole genome shotgun (WGS) entry which is preliminary data.</text>
</comment>
<dbReference type="Proteomes" id="UP000814033">
    <property type="component" value="Unassembled WGS sequence"/>
</dbReference>
<protein>
    <submittedName>
        <fullName evidence="1">Uncharacterized protein</fullName>
    </submittedName>
</protein>
<organism evidence="1 2">
    <name type="scientific">Auriscalpium vulgare</name>
    <dbReference type="NCBI Taxonomy" id="40419"/>
    <lineage>
        <taxon>Eukaryota</taxon>
        <taxon>Fungi</taxon>
        <taxon>Dikarya</taxon>
        <taxon>Basidiomycota</taxon>
        <taxon>Agaricomycotina</taxon>
        <taxon>Agaricomycetes</taxon>
        <taxon>Russulales</taxon>
        <taxon>Auriscalpiaceae</taxon>
        <taxon>Auriscalpium</taxon>
    </lineage>
</organism>
<proteinExistence type="predicted"/>
<reference evidence="1" key="2">
    <citation type="journal article" date="2022" name="New Phytol.">
        <title>Evolutionary transition to the ectomycorrhizal habit in the genomes of a hyperdiverse lineage of mushroom-forming fungi.</title>
        <authorList>
            <person name="Looney B."/>
            <person name="Miyauchi S."/>
            <person name="Morin E."/>
            <person name="Drula E."/>
            <person name="Courty P.E."/>
            <person name="Kohler A."/>
            <person name="Kuo A."/>
            <person name="LaButti K."/>
            <person name="Pangilinan J."/>
            <person name="Lipzen A."/>
            <person name="Riley R."/>
            <person name="Andreopoulos W."/>
            <person name="He G."/>
            <person name="Johnson J."/>
            <person name="Nolan M."/>
            <person name="Tritt A."/>
            <person name="Barry K.W."/>
            <person name="Grigoriev I.V."/>
            <person name="Nagy L.G."/>
            <person name="Hibbett D."/>
            <person name="Henrissat B."/>
            <person name="Matheny P.B."/>
            <person name="Labbe J."/>
            <person name="Martin F.M."/>
        </authorList>
    </citation>
    <scope>NUCLEOTIDE SEQUENCE</scope>
    <source>
        <strain evidence="1">FP105234-sp</strain>
    </source>
</reference>